<feature type="domain" description="HTH tetR-type" evidence="3">
    <location>
        <begin position="11"/>
        <end position="71"/>
    </location>
</feature>
<evidence type="ECO:0000313" key="5">
    <source>
        <dbReference type="Proteomes" id="UP001596456"/>
    </source>
</evidence>
<dbReference type="Proteomes" id="UP001596456">
    <property type="component" value="Unassembled WGS sequence"/>
</dbReference>
<evidence type="ECO:0000256" key="2">
    <source>
        <dbReference type="PROSITE-ProRule" id="PRU00335"/>
    </source>
</evidence>
<protein>
    <submittedName>
        <fullName evidence="4">TetR/AcrR family transcriptional regulator C-terminal domain-containing protein</fullName>
    </submittedName>
</protein>
<dbReference type="SUPFAM" id="SSF48498">
    <property type="entry name" value="Tetracyclin repressor-like, C-terminal domain"/>
    <property type="match status" value="1"/>
</dbReference>
<dbReference type="RefSeq" id="WP_377361165.1">
    <property type="nucleotide sequence ID" value="NZ_JBHTCM010000040.1"/>
</dbReference>
<dbReference type="SUPFAM" id="SSF46689">
    <property type="entry name" value="Homeodomain-like"/>
    <property type="match status" value="1"/>
</dbReference>
<dbReference type="PROSITE" id="PS50977">
    <property type="entry name" value="HTH_TETR_2"/>
    <property type="match status" value="1"/>
</dbReference>
<dbReference type="InterPro" id="IPR001647">
    <property type="entry name" value="HTH_TetR"/>
</dbReference>
<evidence type="ECO:0000313" key="4">
    <source>
        <dbReference type="EMBL" id="MFC7335496.1"/>
    </source>
</evidence>
<dbReference type="Gene3D" id="1.10.357.10">
    <property type="entry name" value="Tetracycline Repressor, domain 2"/>
    <property type="match status" value="1"/>
</dbReference>
<dbReference type="PRINTS" id="PR00455">
    <property type="entry name" value="HTHTETR"/>
</dbReference>
<proteinExistence type="predicted"/>
<dbReference type="Gene3D" id="1.10.10.60">
    <property type="entry name" value="Homeodomain-like"/>
    <property type="match status" value="1"/>
</dbReference>
<evidence type="ECO:0000259" key="3">
    <source>
        <dbReference type="PROSITE" id="PS50977"/>
    </source>
</evidence>
<sequence length="220" mass="24632">MTQSSHEARRRHRREAILEIARTSFFEHGYAGTSMSSIAASLGGSKTTLWSCFPSKEDLFAAVLEGETGRFRIGVLEALDQDGPLIDSLRRFCRAFLRKLLSPDVLRLNRLVIAEAERFPEVGRIFFEHGPKETGQRLSEYLHRAMERGLLRKADPLLAAQHLTSLCQARSHMRCLWNVGTPPRAEEIDADVETALDIFLRAYLITPETAAPETAAPEAA</sequence>
<dbReference type="InterPro" id="IPR036271">
    <property type="entry name" value="Tet_transcr_reg_TetR-rel_C_sf"/>
</dbReference>
<gene>
    <name evidence="4" type="ORF">ACFQPS_20200</name>
</gene>
<dbReference type="InterPro" id="IPR009057">
    <property type="entry name" value="Homeodomain-like_sf"/>
</dbReference>
<feature type="DNA-binding region" description="H-T-H motif" evidence="2">
    <location>
        <begin position="34"/>
        <end position="53"/>
    </location>
</feature>
<dbReference type="InterPro" id="IPR050109">
    <property type="entry name" value="HTH-type_TetR-like_transc_reg"/>
</dbReference>
<keyword evidence="5" id="KW-1185">Reference proteome</keyword>
<evidence type="ECO:0000256" key="1">
    <source>
        <dbReference type="ARBA" id="ARBA00023125"/>
    </source>
</evidence>
<dbReference type="InterPro" id="IPR039536">
    <property type="entry name" value="TetR_C_Proteobacteria"/>
</dbReference>
<dbReference type="EMBL" id="JBHTCM010000040">
    <property type="protein sequence ID" value="MFC7335496.1"/>
    <property type="molecule type" value="Genomic_DNA"/>
</dbReference>
<reference evidence="5" key="1">
    <citation type="journal article" date="2019" name="Int. J. Syst. Evol. Microbiol.">
        <title>The Global Catalogue of Microorganisms (GCM) 10K type strain sequencing project: providing services to taxonomists for standard genome sequencing and annotation.</title>
        <authorList>
            <consortium name="The Broad Institute Genomics Platform"/>
            <consortium name="The Broad Institute Genome Sequencing Center for Infectious Disease"/>
            <person name="Wu L."/>
            <person name="Ma J."/>
        </authorList>
    </citation>
    <scope>NUCLEOTIDE SEQUENCE [LARGE SCALE GENOMIC DNA]</scope>
    <source>
        <strain evidence="5">CGMCC 1.16275</strain>
    </source>
</reference>
<name>A0ABW2L2V9_9PROT</name>
<organism evidence="4 5">
    <name type="scientific">Rhodocista pekingensis</name>
    <dbReference type="NCBI Taxonomy" id="201185"/>
    <lineage>
        <taxon>Bacteria</taxon>
        <taxon>Pseudomonadati</taxon>
        <taxon>Pseudomonadota</taxon>
        <taxon>Alphaproteobacteria</taxon>
        <taxon>Rhodospirillales</taxon>
        <taxon>Azospirillaceae</taxon>
        <taxon>Rhodocista</taxon>
    </lineage>
</organism>
<accession>A0ABW2L2V9</accession>
<comment type="caution">
    <text evidence="4">The sequence shown here is derived from an EMBL/GenBank/DDBJ whole genome shotgun (WGS) entry which is preliminary data.</text>
</comment>
<keyword evidence="1 2" id="KW-0238">DNA-binding</keyword>
<dbReference type="PANTHER" id="PTHR30055">
    <property type="entry name" value="HTH-TYPE TRANSCRIPTIONAL REGULATOR RUTR"/>
    <property type="match status" value="1"/>
</dbReference>
<dbReference type="PANTHER" id="PTHR30055:SF146">
    <property type="entry name" value="HTH-TYPE TRANSCRIPTIONAL DUAL REGULATOR CECR"/>
    <property type="match status" value="1"/>
</dbReference>
<dbReference type="Pfam" id="PF14246">
    <property type="entry name" value="TetR_C_7"/>
    <property type="match status" value="1"/>
</dbReference>
<dbReference type="Pfam" id="PF00440">
    <property type="entry name" value="TetR_N"/>
    <property type="match status" value="1"/>
</dbReference>